<dbReference type="InterPro" id="IPR009091">
    <property type="entry name" value="RCC1/BLIP-II"/>
</dbReference>
<dbReference type="EMBL" id="OMOF01000580">
    <property type="protein sequence ID" value="SPF52929.1"/>
    <property type="molecule type" value="Genomic_DNA"/>
</dbReference>
<dbReference type="Pfam" id="PF00415">
    <property type="entry name" value="RCC1"/>
    <property type="match status" value="1"/>
</dbReference>
<accession>A0A2U3LM69</accession>
<dbReference type="Proteomes" id="UP000238916">
    <property type="component" value="Unassembled WGS sequence"/>
</dbReference>
<dbReference type="Gene3D" id="2.130.10.30">
    <property type="entry name" value="Regulator of chromosome condensation 1/beta-lactamase-inhibitor protein II"/>
    <property type="match status" value="1"/>
</dbReference>
<evidence type="ECO:0000313" key="1">
    <source>
        <dbReference type="EMBL" id="SPF52929.1"/>
    </source>
</evidence>
<dbReference type="InterPro" id="IPR000408">
    <property type="entry name" value="Reg_chr_condens"/>
</dbReference>
<dbReference type="OrthoDB" id="27389at2"/>
<name>A0A2U3LM69_9FIRM</name>
<protein>
    <submittedName>
        <fullName evidence="1">Uncharacterized protein</fullName>
    </submittedName>
</protein>
<reference evidence="2" key="1">
    <citation type="submission" date="2018-02" db="EMBL/GenBank/DDBJ databases">
        <authorList>
            <person name="Hausmann B."/>
        </authorList>
    </citation>
    <scope>NUCLEOTIDE SEQUENCE [LARGE SCALE GENOMIC DNA]</scope>
    <source>
        <strain evidence="2">Peat soil MAG SbF1</strain>
    </source>
</reference>
<evidence type="ECO:0000313" key="2">
    <source>
        <dbReference type="Proteomes" id="UP000238916"/>
    </source>
</evidence>
<gene>
    <name evidence="1" type="ORF">SBF1_6200002</name>
</gene>
<dbReference type="AlphaFoldDB" id="A0A2U3LM69"/>
<proteinExistence type="predicted"/>
<sequence>MYDYGGGGFVYASGGQALTCKSVFYDGTSARAYAIDYSNNLYNWDAGSDVDANIILPNILYVTSENNNTLAVDTNGDVWYINGNPVKVTGFPNGTRIVSVAVGDSGNTYYALDSLGQLWVWGSNNYGQFGNGTSGTSSVTPVRAATSVTNIEAISTGETGTMYAITSGNNIYRWGYVVSNLSTDQQSIQVNPSLLTTEGSFTFPAS</sequence>
<organism evidence="1 2">
    <name type="scientific">Candidatus Desulfosporosinus infrequens</name>
    <dbReference type="NCBI Taxonomy" id="2043169"/>
    <lineage>
        <taxon>Bacteria</taxon>
        <taxon>Bacillati</taxon>
        <taxon>Bacillota</taxon>
        <taxon>Clostridia</taxon>
        <taxon>Eubacteriales</taxon>
        <taxon>Desulfitobacteriaceae</taxon>
        <taxon>Desulfosporosinus</taxon>
    </lineage>
</organism>
<dbReference type="SUPFAM" id="SSF50985">
    <property type="entry name" value="RCC1/BLIP-II"/>
    <property type="match status" value="1"/>
</dbReference>
<dbReference type="PROSITE" id="PS50012">
    <property type="entry name" value="RCC1_3"/>
    <property type="match status" value="1"/>
</dbReference>